<organism evidence="2 3">
    <name type="scientific">Kipferlia bialata</name>
    <dbReference type="NCBI Taxonomy" id="797122"/>
    <lineage>
        <taxon>Eukaryota</taxon>
        <taxon>Metamonada</taxon>
        <taxon>Carpediemonas-like organisms</taxon>
        <taxon>Kipferlia</taxon>
    </lineage>
</organism>
<dbReference type="AlphaFoldDB" id="A0A9K3CP59"/>
<dbReference type="EMBL" id="BDIP01000242">
    <property type="protein sequence ID" value="GIQ80791.1"/>
    <property type="molecule type" value="Genomic_DNA"/>
</dbReference>
<evidence type="ECO:0000313" key="3">
    <source>
        <dbReference type="Proteomes" id="UP000265618"/>
    </source>
</evidence>
<evidence type="ECO:0008006" key="4">
    <source>
        <dbReference type="Google" id="ProtNLM"/>
    </source>
</evidence>
<dbReference type="Gene3D" id="1.10.238.10">
    <property type="entry name" value="EF-hand"/>
    <property type="match status" value="1"/>
</dbReference>
<evidence type="ECO:0000256" key="1">
    <source>
        <dbReference type="SAM" id="MobiDB-lite"/>
    </source>
</evidence>
<accession>A0A9K3CP59</accession>
<keyword evidence="3" id="KW-1185">Reference proteome</keyword>
<dbReference type="SUPFAM" id="SSF47473">
    <property type="entry name" value="EF-hand"/>
    <property type="match status" value="1"/>
</dbReference>
<proteinExistence type="predicted"/>
<reference evidence="2 3" key="1">
    <citation type="journal article" date="2018" name="PLoS ONE">
        <title>The draft genome of Kipferlia bialata reveals reductive genome evolution in fornicate parasites.</title>
        <authorList>
            <person name="Tanifuji G."/>
            <person name="Takabayashi S."/>
            <person name="Kume K."/>
            <person name="Takagi M."/>
            <person name="Nakayama T."/>
            <person name="Kamikawa R."/>
            <person name="Inagaki Y."/>
            <person name="Hashimoto T."/>
        </authorList>
    </citation>
    <scope>NUCLEOTIDE SEQUENCE [LARGE SCALE GENOMIC DNA]</scope>
    <source>
        <strain evidence="2">NY0173</strain>
    </source>
</reference>
<feature type="compositionally biased region" description="Polar residues" evidence="1">
    <location>
        <begin position="20"/>
        <end position="41"/>
    </location>
</feature>
<dbReference type="Proteomes" id="UP000265618">
    <property type="component" value="Unassembled WGS sequence"/>
</dbReference>
<sequence>MNNVPFTFGKRSRTAYAPQPQRTGFSPETQQIRQSRQAGQSSKRRSGPTNVFDEMSRASRNLCTAHINSPPLPDGRCMCSVCRVLTVTETCTSCGHQCCETHGGTCDVCGGIFCDLCLNCDFSMPDMRVLTKCIDCGFQLPMFDRRDVEQIFRRYDALDRGSISVGQTRQALSSMGVPRAIVDRVMARMSDDQALSLPIFRRYCSKTGSHSTYMRTF</sequence>
<gene>
    <name evidence="2" type="ORF">KIPB_001647</name>
</gene>
<dbReference type="InterPro" id="IPR011992">
    <property type="entry name" value="EF-hand-dom_pair"/>
</dbReference>
<evidence type="ECO:0000313" key="2">
    <source>
        <dbReference type="EMBL" id="GIQ80791.1"/>
    </source>
</evidence>
<protein>
    <recommendedName>
        <fullName evidence="4">EF-hand domain-containing protein</fullName>
    </recommendedName>
</protein>
<name>A0A9K3CP59_9EUKA</name>
<feature type="region of interest" description="Disordered" evidence="1">
    <location>
        <begin position="1"/>
        <end position="51"/>
    </location>
</feature>
<comment type="caution">
    <text evidence="2">The sequence shown here is derived from an EMBL/GenBank/DDBJ whole genome shotgun (WGS) entry which is preliminary data.</text>
</comment>